<organism evidence="3 4">
    <name type="scientific">Paenibacillus chartarius</name>
    <dbReference type="NCBI Taxonomy" id="747481"/>
    <lineage>
        <taxon>Bacteria</taxon>
        <taxon>Bacillati</taxon>
        <taxon>Bacillota</taxon>
        <taxon>Bacilli</taxon>
        <taxon>Bacillales</taxon>
        <taxon>Paenibacillaceae</taxon>
        <taxon>Paenibacillus</taxon>
    </lineage>
</organism>
<dbReference type="PANTHER" id="PTHR46663:SF3">
    <property type="entry name" value="SLL0267 PROTEIN"/>
    <property type="match status" value="1"/>
</dbReference>
<comment type="caution">
    <text evidence="3">The sequence shown here is derived from an EMBL/GenBank/DDBJ whole genome shotgun (WGS) entry which is preliminary data.</text>
</comment>
<feature type="transmembrane region" description="Helical" evidence="1">
    <location>
        <begin position="6"/>
        <end position="25"/>
    </location>
</feature>
<feature type="transmembrane region" description="Helical" evidence="1">
    <location>
        <begin position="37"/>
        <end position="56"/>
    </location>
</feature>
<dbReference type="InterPro" id="IPR000160">
    <property type="entry name" value="GGDEF_dom"/>
</dbReference>
<dbReference type="Proteomes" id="UP001589776">
    <property type="component" value="Unassembled WGS sequence"/>
</dbReference>
<feature type="transmembrane region" description="Helical" evidence="1">
    <location>
        <begin position="181"/>
        <end position="201"/>
    </location>
</feature>
<protein>
    <submittedName>
        <fullName evidence="3">Diguanylate cyclase domain-containing protein</fullName>
        <ecNumber evidence="3">2.7.7.65</ecNumber>
    </submittedName>
</protein>
<dbReference type="PROSITE" id="PS50887">
    <property type="entry name" value="GGDEF"/>
    <property type="match status" value="1"/>
</dbReference>
<dbReference type="InterPro" id="IPR029787">
    <property type="entry name" value="Nucleotide_cyclase"/>
</dbReference>
<keyword evidence="3" id="KW-0548">Nucleotidyltransferase</keyword>
<keyword evidence="1" id="KW-0812">Transmembrane</keyword>
<feature type="domain" description="GGDEF" evidence="2">
    <location>
        <begin position="394"/>
        <end position="528"/>
    </location>
</feature>
<dbReference type="Gene3D" id="3.30.450.20">
    <property type="entry name" value="PAS domain"/>
    <property type="match status" value="1"/>
</dbReference>
<feature type="transmembrane region" description="Helical" evidence="1">
    <location>
        <begin position="141"/>
        <end position="161"/>
    </location>
</feature>
<keyword evidence="1" id="KW-1133">Transmembrane helix</keyword>
<dbReference type="NCBIfam" id="TIGR00229">
    <property type="entry name" value="sensory_box"/>
    <property type="match status" value="1"/>
</dbReference>
<evidence type="ECO:0000313" key="3">
    <source>
        <dbReference type="EMBL" id="MFC0211289.1"/>
    </source>
</evidence>
<evidence type="ECO:0000259" key="2">
    <source>
        <dbReference type="PROSITE" id="PS50887"/>
    </source>
</evidence>
<dbReference type="EMBL" id="JBHLWN010000014">
    <property type="protein sequence ID" value="MFC0211289.1"/>
    <property type="molecule type" value="Genomic_DNA"/>
</dbReference>
<keyword evidence="3" id="KW-0808">Transferase</keyword>
<keyword evidence="4" id="KW-1185">Reference proteome</keyword>
<dbReference type="Pfam" id="PF00990">
    <property type="entry name" value="GGDEF"/>
    <property type="match status" value="1"/>
</dbReference>
<feature type="transmembrane region" description="Helical" evidence="1">
    <location>
        <begin position="101"/>
        <end position="121"/>
    </location>
</feature>
<feature type="transmembrane region" description="Helical" evidence="1">
    <location>
        <begin position="68"/>
        <end position="89"/>
    </location>
</feature>
<dbReference type="CDD" id="cd01949">
    <property type="entry name" value="GGDEF"/>
    <property type="match status" value="1"/>
</dbReference>
<evidence type="ECO:0000313" key="4">
    <source>
        <dbReference type="Proteomes" id="UP001589776"/>
    </source>
</evidence>
<dbReference type="GO" id="GO:0052621">
    <property type="term" value="F:diguanylate cyclase activity"/>
    <property type="evidence" value="ECO:0007669"/>
    <property type="project" value="UniProtKB-EC"/>
</dbReference>
<dbReference type="PANTHER" id="PTHR46663">
    <property type="entry name" value="DIGUANYLATE CYCLASE DGCT-RELATED"/>
    <property type="match status" value="1"/>
</dbReference>
<dbReference type="EC" id="2.7.7.65" evidence="3"/>
<dbReference type="SUPFAM" id="SSF55785">
    <property type="entry name" value="PYP-like sensor domain (PAS domain)"/>
    <property type="match status" value="1"/>
</dbReference>
<gene>
    <name evidence="3" type="ORF">ACFFK0_02295</name>
</gene>
<keyword evidence="1" id="KW-0472">Membrane</keyword>
<sequence>MSGTQVLIAFLLYIVPSMYFMYLTADIYMRNKDSSTNRFFAILLMCFAIQNVFQYLAYMLPQDSGILIYRWGTFPMSIVTLYVSVRFYLKVTKLECKIPRPLLHAFGYVPFVLVFVASVFTDSLIRGGYMDGAWVRPVKGYAYYYYNVYMLVMSFAGIVLLSIGLKRAQTAKEKGKFRKMLYLAAASMVIGFVTAAEAGLITHVKHGEIPELGLIASIFWGWSFQRVMASYNFFPYQLQIYEMLHRHSTFGIVITDAEGFIVQANPAGQALLDNADVLPKVNRITDMYPEPIRKRRLEEYKLRYEQRKVVKTQEAEMLCKNGDSLILEWENGFLDFDDQQLQVIIIRDITEQKANERKVAFLAYHDPLTGLANRARIYERIEQAIGRVHERKLPMFAVMLIDLDDFKLVNDRLGHHAGDRLLTHVADKLRGAVTERDTVARLGGDEFIVLLTSAYSEEAVRNTAERIIASFQSEAVRFPSQDIYISSSIGISSCPSDGQEVDTLLKAADIAMYHAKGSGKNRFKLFAAGMKVNTAGDA</sequence>
<dbReference type="CDD" id="cd00130">
    <property type="entry name" value="PAS"/>
    <property type="match status" value="1"/>
</dbReference>
<dbReference type="RefSeq" id="WP_377468256.1">
    <property type="nucleotide sequence ID" value="NZ_JBHLWN010000014.1"/>
</dbReference>
<dbReference type="Gene3D" id="3.30.70.270">
    <property type="match status" value="1"/>
</dbReference>
<dbReference type="InterPro" id="IPR000014">
    <property type="entry name" value="PAS"/>
</dbReference>
<proteinExistence type="predicted"/>
<reference evidence="3 4" key="1">
    <citation type="submission" date="2024-09" db="EMBL/GenBank/DDBJ databases">
        <authorList>
            <person name="Sun Q."/>
            <person name="Mori K."/>
        </authorList>
    </citation>
    <scope>NUCLEOTIDE SEQUENCE [LARGE SCALE GENOMIC DNA]</scope>
    <source>
        <strain evidence="3 4">CCM 7759</strain>
    </source>
</reference>
<dbReference type="SMART" id="SM00267">
    <property type="entry name" value="GGDEF"/>
    <property type="match status" value="1"/>
</dbReference>
<dbReference type="SUPFAM" id="SSF55073">
    <property type="entry name" value="Nucleotide cyclase"/>
    <property type="match status" value="1"/>
</dbReference>
<name>A0ABV6DF63_9BACL</name>
<dbReference type="NCBIfam" id="TIGR00254">
    <property type="entry name" value="GGDEF"/>
    <property type="match status" value="1"/>
</dbReference>
<dbReference type="InterPro" id="IPR052163">
    <property type="entry name" value="DGC-Regulatory_Protein"/>
</dbReference>
<evidence type="ECO:0000256" key="1">
    <source>
        <dbReference type="SAM" id="Phobius"/>
    </source>
</evidence>
<dbReference type="InterPro" id="IPR043128">
    <property type="entry name" value="Rev_trsase/Diguanyl_cyclase"/>
</dbReference>
<dbReference type="InterPro" id="IPR035965">
    <property type="entry name" value="PAS-like_dom_sf"/>
</dbReference>
<accession>A0ABV6DF63</accession>